<accession>A0AAV3GRA5</accession>
<protein>
    <submittedName>
        <fullName evidence="1">Uncharacterized protein</fullName>
    </submittedName>
</protein>
<dbReference type="Proteomes" id="UP000006402">
    <property type="component" value="Unassembled WGS sequence"/>
</dbReference>
<gene>
    <name evidence="1" type="ORF">HMPREF1378_03245</name>
</gene>
<evidence type="ECO:0000313" key="1">
    <source>
        <dbReference type="EMBL" id="EJX47411.1"/>
    </source>
</evidence>
<name>A0AAV3GRA5_ENTFC</name>
<dbReference type="AlphaFoldDB" id="A0AAV3GRA5"/>
<comment type="caution">
    <text evidence="1">The sequence shown here is derived from an EMBL/GenBank/DDBJ whole genome shotgun (WGS) entry which is preliminary data.</text>
</comment>
<organism evidence="1 2">
    <name type="scientific">Enterococcus faecium R496</name>
    <dbReference type="NCBI Taxonomy" id="1134836"/>
    <lineage>
        <taxon>Bacteria</taxon>
        <taxon>Bacillati</taxon>
        <taxon>Bacillota</taxon>
        <taxon>Bacilli</taxon>
        <taxon>Lactobacillales</taxon>
        <taxon>Enterococcaceae</taxon>
        <taxon>Enterococcus</taxon>
    </lineage>
</organism>
<proteinExistence type="predicted"/>
<evidence type="ECO:0000313" key="2">
    <source>
        <dbReference type="Proteomes" id="UP000006402"/>
    </source>
</evidence>
<reference evidence="1 2" key="1">
    <citation type="submission" date="2012-04" db="EMBL/GenBank/DDBJ databases">
        <authorList>
            <person name="Weinstock G."/>
            <person name="Sodergren E."/>
            <person name="Lobos E.A."/>
            <person name="Fulton L."/>
            <person name="Fulton R."/>
            <person name="Courtney L."/>
            <person name="Fronick C."/>
            <person name="O'Laughlin M."/>
            <person name="Godfrey J."/>
            <person name="Wilson R.M."/>
            <person name="Miner T."/>
            <person name="Farmer C."/>
            <person name="Delehaunty K."/>
            <person name="Cordes M."/>
            <person name="Minx P."/>
            <person name="Tomlinson C."/>
            <person name="Chen J."/>
            <person name="Wollam A."/>
            <person name="Pepin K.H."/>
            <person name="Bhonagiri V."/>
            <person name="Zhang X."/>
            <person name="Suruliraj S."/>
            <person name="Warren W."/>
            <person name="Mitreva M."/>
            <person name="Mardis E.R."/>
            <person name="Wilson R.K."/>
        </authorList>
    </citation>
    <scope>NUCLEOTIDE SEQUENCE [LARGE SCALE GENOMIC DNA]</scope>
    <source>
        <strain evidence="1 2">R496</strain>
    </source>
</reference>
<dbReference type="EMBL" id="AMAH01000289">
    <property type="protein sequence ID" value="EJX47411.1"/>
    <property type="molecule type" value="Genomic_DNA"/>
</dbReference>
<sequence length="40" mass="4814">MRGRLIISETRRMKDSKVVVNSHIQESGYGCFFYERCLFR</sequence>